<comment type="caution">
    <text evidence="2">The sequence shown here is derived from an EMBL/GenBank/DDBJ whole genome shotgun (WGS) entry which is preliminary data.</text>
</comment>
<reference evidence="2" key="2">
    <citation type="submission" date="2021-04" db="EMBL/GenBank/DDBJ databases">
        <authorList>
            <person name="Gilroy R."/>
        </authorList>
    </citation>
    <scope>NUCLEOTIDE SEQUENCE</scope>
    <source>
        <strain evidence="2">2239</strain>
    </source>
</reference>
<dbReference type="Pfam" id="PF05437">
    <property type="entry name" value="AzlD"/>
    <property type="match status" value="1"/>
</dbReference>
<dbReference type="AlphaFoldDB" id="A0A9D1V5J9"/>
<keyword evidence="1" id="KW-0812">Transmembrane</keyword>
<sequence length="107" mass="11339">MELYPLWVLLIAAGVTLFTRALPFAVFGGKRAMPGAVRYLGGVLPGAIIAILVVYCLKGLPAAGGMEAAFQLGALAVTAVLHLWRRNTLLSIFGGTAVYMLLIRLPL</sequence>
<evidence type="ECO:0000313" key="2">
    <source>
        <dbReference type="EMBL" id="HIX06516.1"/>
    </source>
</evidence>
<organism evidence="2 3">
    <name type="scientific">Candidatus Allofournierella pullicola</name>
    <dbReference type="NCBI Taxonomy" id="2838596"/>
    <lineage>
        <taxon>Bacteria</taxon>
        <taxon>Bacillati</taxon>
        <taxon>Bacillota</taxon>
        <taxon>Clostridia</taxon>
        <taxon>Eubacteriales</taxon>
        <taxon>Oscillospiraceae</taxon>
        <taxon>Allofournierella</taxon>
    </lineage>
</organism>
<evidence type="ECO:0000256" key="1">
    <source>
        <dbReference type="SAM" id="Phobius"/>
    </source>
</evidence>
<evidence type="ECO:0000313" key="3">
    <source>
        <dbReference type="Proteomes" id="UP000824193"/>
    </source>
</evidence>
<accession>A0A9D1V5J9</accession>
<feature type="transmembrane region" description="Helical" evidence="1">
    <location>
        <begin position="88"/>
        <end position="105"/>
    </location>
</feature>
<name>A0A9D1V5J9_9FIRM</name>
<keyword evidence="1" id="KW-1133">Transmembrane helix</keyword>
<feature type="transmembrane region" description="Helical" evidence="1">
    <location>
        <begin position="39"/>
        <end position="57"/>
    </location>
</feature>
<dbReference type="Proteomes" id="UP000824193">
    <property type="component" value="Unassembled WGS sequence"/>
</dbReference>
<protein>
    <submittedName>
        <fullName evidence="2">AzlD domain-containing protein</fullName>
    </submittedName>
</protein>
<dbReference type="PIRSF" id="PIRSF003203">
    <property type="entry name" value="AzlD"/>
    <property type="match status" value="1"/>
</dbReference>
<proteinExistence type="predicted"/>
<dbReference type="EMBL" id="DXFW01000037">
    <property type="protein sequence ID" value="HIX06516.1"/>
    <property type="molecule type" value="Genomic_DNA"/>
</dbReference>
<dbReference type="InterPro" id="IPR008407">
    <property type="entry name" value="Brnchd-chn_aa_trnsp_AzlD"/>
</dbReference>
<feature type="transmembrane region" description="Helical" evidence="1">
    <location>
        <begin position="6"/>
        <end position="27"/>
    </location>
</feature>
<feature type="transmembrane region" description="Helical" evidence="1">
    <location>
        <begin position="63"/>
        <end position="81"/>
    </location>
</feature>
<gene>
    <name evidence="2" type="ORF">H9865_10555</name>
</gene>
<reference evidence="2" key="1">
    <citation type="journal article" date="2021" name="PeerJ">
        <title>Extensive microbial diversity within the chicken gut microbiome revealed by metagenomics and culture.</title>
        <authorList>
            <person name="Gilroy R."/>
            <person name="Ravi A."/>
            <person name="Getino M."/>
            <person name="Pursley I."/>
            <person name="Horton D.L."/>
            <person name="Alikhan N.F."/>
            <person name="Baker D."/>
            <person name="Gharbi K."/>
            <person name="Hall N."/>
            <person name="Watson M."/>
            <person name="Adriaenssens E.M."/>
            <person name="Foster-Nyarko E."/>
            <person name="Jarju S."/>
            <person name="Secka A."/>
            <person name="Antonio M."/>
            <person name="Oren A."/>
            <person name="Chaudhuri R.R."/>
            <person name="La Ragione R."/>
            <person name="Hildebrand F."/>
            <person name="Pallen M.J."/>
        </authorList>
    </citation>
    <scope>NUCLEOTIDE SEQUENCE</scope>
    <source>
        <strain evidence="2">2239</strain>
    </source>
</reference>
<keyword evidence="1" id="KW-0472">Membrane</keyword>